<dbReference type="Gene3D" id="3.40.50.300">
    <property type="entry name" value="P-loop containing nucleotide triphosphate hydrolases"/>
    <property type="match status" value="1"/>
</dbReference>
<dbReference type="PANTHER" id="PTHR46638">
    <property type="entry name" value="CORRINOID ADENOSYLTRANSFERASE"/>
    <property type="match status" value="1"/>
</dbReference>
<gene>
    <name evidence="1" type="ORF">GF359_00175</name>
</gene>
<organism evidence="1 2">
    <name type="scientific">candidate division WOR-3 bacterium</name>
    <dbReference type="NCBI Taxonomy" id="2052148"/>
    <lineage>
        <taxon>Bacteria</taxon>
        <taxon>Bacteria division WOR-3</taxon>
    </lineage>
</organism>
<dbReference type="AlphaFoldDB" id="A0A9D5K8K2"/>
<dbReference type="SUPFAM" id="SSF52540">
    <property type="entry name" value="P-loop containing nucleoside triphosphate hydrolases"/>
    <property type="match status" value="1"/>
</dbReference>
<reference evidence="1" key="1">
    <citation type="submission" date="2019-11" db="EMBL/GenBank/DDBJ databases">
        <title>Microbial mats filling the niche in hypersaline microbial mats.</title>
        <authorList>
            <person name="Wong H.L."/>
            <person name="Macleod F.I."/>
            <person name="White R.A. III"/>
            <person name="Burns B.P."/>
        </authorList>
    </citation>
    <scope>NUCLEOTIDE SEQUENCE</scope>
    <source>
        <strain evidence="1">Bin_327</strain>
    </source>
</reference>
<comment type="caution">
    <text evidence="1">The sequence shown here is derived from an EMBL/GenBank/DDBJ whole genome shotgun (WGS) entry which is preliminary data.</text>
</comment>
<dbReference type="GO" id="GO:0009236">
    <property type="term" value="P:cobalamin biosynthetic process"/>
    <property type="evidence" value="ECO:0007669"/>
    <property type="project" value="InterPro"/>
</dbReference>
<dbReference type="InterPro" id="IPR003724">
    <property type="entry name" value="CblAdoTrfase_CobA"/>
</dbReference>
<evidence type="ECO:0000313" key="1">
    <source>
        <dbReference type="EMBL" id="MBD3363610.1"/>
    </source>
</evidence>
<dbReference type="PIRSF" id="PIRSF015617">
    <property type="entry name" value="Adensltrnsf_CobA"/>
    <property type="match status" value="1"/>
</dbReference>
<dbReference type="Proteomes" id="UP000630660">
    <property type="component" value="Unassembled WGS sequence"/>
</dbReference>
<dbReference type="GO" id="GO:0005524">
    <property type="term" value="F:ATP binding"/>
    <property type="evidence" value="ECO:0007669"/>
    <property type="project" value="InterPro"/>
</dbReference>
<dbReference type="GO" id="GO:0008817">
    <property type="term" value="F:corrinoid adenosyltransferase activity"/>
    <property type="evidence" value="ECO:0007669"/>
    <property type="project" value="InterPro"/>
</dbReference>
<name>A0A9D5K8K2_UNCW3</name>
<dbReference type="EMBL" id="WJKJ01000006">
    <property type="protein sequence ID" value="MBD3363610.1"/>
    <property type="molecule type" value="Genomic_DNA"/>
</dbReference>
<evidence type="ECO:0000313" key="2">
    <source>
        <dbReference type="Proteomes" id="UP000630660"/>
    </source>
</evidence>
<sequence>MQERDQIKSGGALGLLQVYTGPGKGKTTAAVGLAARAAAHGLKVTFIQFAKPDSSAEFDSLKKLGVYCMQFGAQGWIKKGGDNTEHAVEAQKGWRLALTYLKGDETTDILILDEINVILSAGLLKTAGVMEVLLNRFHGLEVVCTGREAPPELVMAADLVTEMLDIKHYFQQGVEARLGIEY</sequence>
<dbReference type="Pfam" id="PF02572">
    <property type="entry name" value="CobA_CobO_BtuR"/>
    <property type="match status" value="1"/>
</dbReference>
<proteinExistence type="predicted"/>
<dbReference type="InterPro" id="IPR027417">
    <property type="entry name" value="P-loop_NTPase"/>
</dbReference>
<dbReference type="PANTHER" id="PTHR46638:SF1">
    <property type="entry name" value="CORRINOID ADENOSYLTRANSFERASE"/>
    <property type="match status" value="1"/>
</dbReference>
<accession>A0A9D5K8K2</accession>
<protein>
    <submittedName>
        <fullName evidence="1">AAA family ATPase</fullName>
    </submittedName>
</protein>